<proteinExistence type="predicted"/>
<feature type="region of interest" description="Disordered" evidence="1">
    <location>
        <begin position="304"/>
        <end position="370"/>
    </location>
</feature>
<feature type="compositionally biased region" description="Polar residues" evidence="1">
    <location>
        <begin position="304"/>
        <end position="316"/>
    </location>
</feature>
<dbReference type="AlphaFoldDB" id="R7V0F2"/>
<protein>
    <submittedName>
        <fullName evidence="2 3">Uncharacterized protein</fullName>
    </submittedName>
</protein>
<reference evidence="4" key="1">
    <citation type="submission" date="2012-12" db="EMBL/GenBank/DDBJ databases">
        <authorList>
            <person name="Hellsten U."/>
            <person name="Grimwood J."/>
            <person name="Chapman J.A."/>
            <person name="Shapiro H."/>
            <person name="Aerts A."/>
            <person name="Otillar R.P."/>
            <person name="Terry A.Y."/>
            <person name="Boore J.L."/>
            <person name="Simakov O."/>
            <person name="Marletaz F."/>
            <person name="Cho S.-J."/>
            <person name="Edsinger-Gonzales E."/>
            <person name="Havlak P."/>
            <person name="Kuo D.-H."/>
            <person name="Larsson T."/>
            <person name="Lv J."/>
            <person name="Arendt D."/>
            <person name="Savage R."/>
            <person name="Osoegawa K."/>
            <person name="de Jong P."/>
            <person name="Lindberg D.R."/>
            <person name="Seaver E.C."/>
            <person name="Weisblat D.A."/>
            <person name="Putnam N.H."/>
            <person name="Grigoriev I.V."/>
            <person name="Rokhsar D.S."/>
        </authorList>
    </citation>
    <scope>NUCLEOTIDE SEQUENCE</scope>
    <source>
        <strain evidence="4">I ESC-2004</strain>
    </source>
</reference>
<feature type="region of interest" description="Disordered" evidence="1">
    <location>
        <begin position="248"/>
        <end position="279"/>
    </location>
</feature>
<dbReference type="HOGENOM" id="CLU_477555_0_0_1"/>
<organism evidence="2">
    <name type="scientific">Capitella teleta</name>
    <name type="common">Polychaete worm</name>
    <dbReference type="NCBI Taxonomy" id="283909"/>
    <lineage>
        <taxon>Eukaryota</taxon>
        <taxon>Metazoa</taxon>
        <taxon>Spiralia</taxon>
        <taxon>Lophotrochozoa</taxon>
        <taxon>Annelida</taxon>
        <taxon>Polychaeta</taxon>
        <taxon>Sedentaria</taxon>
        <taxon>Scolecida</taxon>
        <taxon>Capitellidae</taxon>
        <taxon>Capitella</taxon>
    </lineage>
</organism>
<accession>R7V0F2</accession>
<dbReference type="Proteomes" id="UP000014760">
    <property type="component" value="Unassembled WGS sequence"/>
</dbReference>
<feature type="compositionally biased region" description="Basic and acidic residues" evidence="1">
    <location>
        <begin position="180"/>
        <end position="194"/>
    </location>
</feature>
<feature type="compositionally biased region" description="Acidic residues" evidence="1">
    <location>
        <begin position="318"/>
        <end position="333"/>
    </location>
</feature>
<dbReference type="EMBL" id="AMQN01005431">
    <property type="status" value="NOT_ANNOTATED_CDS"/>
    <property type="molecule type" value="Genomic_DNA"/>
</dbReference>
<reference evidence="3" key="3">
    <citation type="submission" date="2015-06" db="UniProtKB">
        <authorList>
            <consortium name="EnsemblMetazoa"/>
        </authorList>
    </citation>
    <scope>IDENTIFICATION</scope>
</reference>
<dbReference type="EMBL" id="KB296055">
    <property type="protein sequence ID" value="ELU12313.1"/>
    <property type="molecule type" value="Genomic_DNA"/>
</dbReference>
<dbReference type="EnsemblMetazoa" id="CapteT220189">
    <property type="protein sequence ID" value="CapteP220189"/>
    <property type="gene ID" value="CapteG220189"/>
</dbReference>
<name>R7V0F2_CAPTE</name>
<evidence type="ECO:0000313" key="4">
    <source>
        <dbReference type="Proteomes" id="UP000014760"/>
    </source>
</evidence>
<reference evidence="2 4" key="2">
    <citation type="journal article" date="2013" name="Nature">
        <title>Insights into bilaterian evolution from three spiralian genomes.</title>
        <authorList>
            <person name="Simakov O."/>
            <person name="Marletaz F."/>
            <person name="Cho S.J."/>
            <person name="Edsinger-Gonzales E."/>
            <person name="Havlak P."/>
            <person name="Hellsten U."/>
            <person name="Kuo D.H."/>
            <person name="Larsson T."/>
            <person name="Lv J."/>
            <person name="Arendt D."/>
            <person name="Savage R."/>
            <person name="Osoegawa K."/>
            <person name="de Jong P."/>
            <person name="Grimwood J."/>
            <person name="Chapman J.A."/>
            <person name="Shapiro H."/>
            <person name="Aerts A."/>
            <person name="Otillar R.P."/>
            <person name="Terry A.Y."/>
            <person name="Boore J.L."/>
            <person name="Grigoriev I.V."/>
            <person name="Lindberg D.R."/>
            <person name="Seaver E.C."/>
            <person name="Weisblat D.A."/>
            <person name="Putnam N.H."/>
            <person name="Rokhsar D.S."/>
        </authorList>
    </citation>
    <scope>NUCLEOTIDE SEQUENCE</scope>
    <source>
        <strain evidence="2 4">I ESC-2004</strain>
    </source>
</reference>
<keyword evidence="4" id="KW-1185">Reference proteome</keyword>
<gene>
    <name evidence="2" type="ORF">CAPTEDRAFT_220189</name>
</gene>
<feature type="region of interest" description="Disordered" evidence="1">
    <location>
        <begin position="27"/>
        <end position="46"/>
    </location>
</feature>
<feature type="region of interest" description="Disordered" evidence="1">
    <location>
        <begin position="163"/>
        <end position="210"/>
    </location>
</feature>
<feature type="compositionally biased region" description="Low complexity" evidence="1">
    <location>
        <begin position="248"/>
        <end position="271"/>
    </location>
</feature>
<evidence type="ECO:0000256" key="1">
    <source>
        <dbReference type="SAM" id="MobiDB-lite"/>
    </source>
</evidence>
<sequence length="571" mass="62979">MGGGNRADPPAPPGHWVVALEALLMATAEPSHSDNDSDDDDEPDYVNVPLNSPHVRKLESTLQLLDDLIDAARKSRAESEVLTKLALAELAAMMPAEEGALLSADSPGALLGLLVGKLRTLRAELDAAWDDMRVEESDAFTSSSDFVEYLRGLLFSVLQIGDVNPDDQTPEPEVVQPALDDPRQDESPGEERFYTCRTSPPPLPPRRQRRASPKHFFKLAMPEPTGCTDNSRECTNNEACSARILATSSSSGTAGNTTDREPAAAQPPAADHAAEHPADRPKSFLREEVDEFEKIFSELLLNGNKGQSSLSSSQETLAADDDDVTECADDDNEDMLRRLRNRLPGGAPPREKEKPPSPPEPVKPPTDSDQLFSQLLDDLDNITVNASSVKRRQKAREIFSDWLFNRDAPHGTAHDIVRRRRKTSASAREAASKRLSADVAHFDARRHELLAQWRPRSFEYQSEIASSRAITSAGLWSPSTAPPPPPPPVWRQEEVVCSSSTAWFFKRTESRRNWRLDSLRSLGVNSATQFRTSIFRPPQDEDDVTQEVNQSAASIALVLLVQYVGKSRLVC</sequence>
<evidence type="ECO:0000313" key="2">
    <source>
        <dbReference type="EMBL" id="ELU12313.1"/>
    </source>
</evidence>
<evidence type="ECO:0000313" key="3">
    <source>
        <dbReference type="EnsemblMetazoa" id="CapteP220189"/>
    </source>
</evidence>